<reference evidence="8 9" key="1">
    <citation type="journal article" date="2011" name="PLoS Genet.">
        <title>Genome sequencing and comparative transcriptomics of the model entomopathogenic fungi Metarhizium anisopliae and M. acridum.</title>
        <authorList>
            <person name="Gao Q."/>
            <person name="Jin K."/>
            <person name="Ying S.H."/>
            <person name="Zhang Y."/>
            <person name="Xiao G."/>
            <person name="Shang Y."/>
            <person name="Duan Z."/>
            <person name="Hu X."/>
            <person name="Xie X.Q."/>
            <person name="Zhou G."/>
            <person name="Peng G."/>
            <person name="Luo Z."/>
            <person name="Huang W."/>
            <person name="Wang B."/>
            <person name="Fang W."/>
            <person name="Wang S."/>
            <person name="Zhong Y."/>
            <person name="Ma L.J."/>
            <person name="St Leger R.J."/>
            <person name="Zhao G.P."/>
            <person name="Pei Y."/>
            <person name="Feng M.G."/>
            <person name="Xia Y."/>
            <person name="Wang C."/>
        </authorList>
    </citation>
    <scope>NUCLEOTIDE SEQUENCE [LARGE SCALE GENOMIC DNA]</scope>
    <source>
        <strain evidence="8 9">CQMa 102</strain>
    </source>
</reference>
<comment type="similarity">
    <text evidence="1 6">Belongs to the protein prenyltransferase subunit alpha family.</text>
</comment>
<dbReference type="SUPFAM" id="SSF48439">
    <property type="entry name" value="Protein prenylyltransferase"/>
    <property type="match status" value="1"/>
</dbReference>
<evidence type="ECO:0000256" key="4">
    <source>
        <dbReference type="ARBA" id="ARBA00022737"/>
    </source>
</evidence>
<dbReference type="EC" id="2.5.1.60" evidence="6"/>
<dbReference type="Proteomes" id="UP000002499">
    <property type="component" value="Unassembled WGS sequence"/>
</dbReference>
<organism evidence="9">
    <name type="scientific">Metarhizium acridum (strain CQMa 102)</name>
    <dbReference type="NCBI Taxonomy" id="655827"/>
    <lineage>
        <taxon>Eukaryota</taxon>
        <taxon>Fungi</taxon>
        <taxon>Dikarya</taxon>
        <taxon>Ascomycota</taxon>
        <taxon>Pezizomycotina</taxon>
        <taxon>Sordariomycetes</taxon>
        <taxon>Hypocreomycetidae</taxon>
        <taxon>Hypocreales</taxon>
        <taxon>Clavicipitaceae</taxon>
        <taxon>Metarhizium</taxon>
    </lineage>
</organism>
<dbReference type="FunCoup" id="E9DYV2">
    <property type="interactions" value="98"/>
</dbReference>
<name>E9DYV2_METAQ</name>
<evidence type="ECO:0000256" key="1">
    <source>
        <dbReference type="ARBA" id="ARBA00006734"/>
    </source>
</evidence>
<dbReference type="PROSITE" id="PS51147">
    <property type="entry name" value="PFTA"/>
    <property type="match status" value="4"/>
</dbReference>
<dbReference type="Gene3D" id="1.25.40.120">
    <property type="entry name" value="Protein prenylyltransferase"/>
    <property type="match status" value="1"/>
</dbReference>
<evidence type="ECO:0000313" key="8">
    <source>
        <dbReference type="EMBL" id="EFY91129.1"/>
    </source>
</evidence>
<dbReference type="OMA" id="RKFPKCY"/>
<dbReference type="PANTHER" id="PTHR11129:SF2">
    <property type="entry name" value="GERANYLGERANYL TRANSFERASE TYPE-2 SUBUNIT ALPHA"/>
    <property type="match status" value="1"/>
</dbReference>
<dbReference type="Pfam" id="PF01239">
    <property type="entry name" value="PPTA"/>
    <property type="match status" value="4"/>
</dbReference>
<proteinExistence type="inferred from homology"/>
<sequence>MATHGVARVSRPRSQEQRRQDLSKIQVYRDLEAQIRTCVASEIYDSRLFQLTTDILHLNPEYYTVWNIRRRCLLSSLLSQGVDPFLSDAPVKLPDACQSNNQDPDKSVLEFELTFLIPLLKRAPKCYWIWEYRRWILTQTNLRLSIPAARQIWELELSLTSSLLGRDRRNFHAWGYRRFVVAQLESDELGGKSLAEDEFAYTDKMIRGDLSNFSAWHNRGQVILRLVEERGFTDEARAALLVKELHIIWEGLNIGADDQSLWYYHRFLISQITNSGTKKTIAPALTIAERVTHLKHEIAEVEDLLGDYANVELVYEALLEYTFALERLEKRNARDGREQARLLTWLAKLQVLDPMRAGRWRDMERGIRGI</sequence>
<keyword evidence="3 6" id="KW-0808">Transferase</keyword>
<keyword evidence="9" id="KW-1185">Reference proteome</keyword>
<keyword evidence="2 6" id="KW-0637">Prenyltransferase</keyword>
<feature type="region of interest" description="Disordered" evidence="7">
    <location>
        <begin position="1"/>
        <end position="20"/>
    </location>
</feature>
<dbReference type="GeneID" id="19247111"/>
<evidence type="ECO:0000256" key="3">
    <source>
        <dbReference type="ARBA" id="ARBA00022679"/>
    </source>
</evidence>
<dbReference type="STRING" id="655827.E9DYV2"/>
<evidence type="ECO:0000256" key="5">
    <source>
        <dbReference type="ARBA" id="ARBA00047658"/>
    </source>
</evidence>
<accession>E9DYV2</accession>
<dbReference type="OrthoDB" id="1658at2759"/>
<dbReference type="InParanoid" id="E9DYV2"/>
<dbReference type="AlphaFoldDB" id="E9DYV2"/>
<gene>
    <name evidence="8" type="ORF">MAC_02800</name>
</gene>
<evidence type="ECO:0000256" key="2">
    <source>
        <dbReference type="ARBA" id="ARBA00022602"/>
    </source>
</evidence>
<dbReference type="GO" id="GO:0005968">
    <property type="term" value="C:Rab-protein geranylgeranyltransferase complex"/>
    <property type="evidence" value="ECO:0007669"/>
    <property type="project" value="TreeGrafter"/>
</dbReference>
<dbReference type="EMBL" id="GL698484">
    <property type="protein sequence ID" value="EFY91129.1"/>
    <property type="molecule type" value="Genomic_DNA"/>
</dbReference>
<dbReference type="PANTHER" id="PTHR11129">
    <property type="entry name" value="PROTEIN FARNESYLTRANSFERASE ALPHA SUBUNIT/RAB GERANYLGERANYL TRANSFERASE ALPHA SUBUNIT"/>
    <property type="match status" value="1"/>
</dbReference>
<protein>
    <recommendedName>
        <fullName evidence="6">Geranylgeranyl transferase type-2 subunit alpha</fullName>
        <ecNumber evidence="6">2.5.1.60</ecNumber>
    </recommendedName>
    <alternativeName>
        <fullName evidence="6">Geranylgeranyl transferase type II subunit alpha</fullName>
    </alternativeName>
</protein>
<dbReference type="HOGENOM" id="CLU_031996_2_0_1"/>
<evidence type="ECO:0000313" key="9">
    <source>
        <dbReference type="Proteomes" id="UP000002499"/>
    </source>
</evidence>
<evidence type="ECO:0000256" key="7">
    <source>
        <dbReference type="SAM" id="MobiDB-lite"/>
    </source>
</evidence>
<keyword evidence="4" id="KW-0677">Repeat</keyword>
<dbReference type="eggNOG" id="KOG0529">
    <property type="taxonomic scope" value="Eukaryota"/>
</dbReference>
<comment type="catalytic activity">
    <reaction evidence="5 6">
        <text>geranylgeranyl diphosphate + L-cysteinyl-[protein] = S-geranylgeranyl-L-cysteinyl-[protein] + diphosphate</text>
        <dbReference type="Rhea" id="RHEA:21240"/>
        <dbReference type="Rhea" id="RHEA-COMP:10131"/>
        <dbReference type="Rhea" id="RHEA-COMP:11537"/>
        <dbReference type="ChEBI" id="CHEBI:29950"/>
        <dbReference type="ChEBI" id="CHEBI:33019"/>
        <dbReference type="ChEBI" id="CHEBI:57533"/>
        <dbReference type="ChEBI" id="CHEBI:86021"/>
        <dbReference type="EC" id="2.5.1.60"/>
    </reaction>
</comment>
<dbReference type="InterPro" id="IPR002088">
    <property type="entry name" value="Prenyl_trans_a"/>
</dbReference>
<dbReference type="GO" id="GO:0097354">
    <property type="term" value="P:prenylation"/>
    <property type="evidence" value="ECO:0007669"/>
    <property type="project" value="UniProtKB-UniRule"/>
</dbReference>
<dbReference type="KEGG" id="maw:19247111"/>
<comment type="function">
    <text evidence="6">Catalyzes the transfer of a geranyl-geranyl moiety from geranyl-geranyl pyrophosphate to cysteines occuring in specific C-terminal amino acid sequences.</text>
</comment>
<dbReference type="GO" id="GO:0004663">
    <property type="term" value="F:Rab geranylgeranyltransferase activity"/>
    <property type="evidence" value="ECO:0007669"/>
    <property type="project" value="UniProtKB-UniRule"/>
</dbReference>
<evidence type="ECO:0000256" key="6">
    <source>
        <dbReference type="RuleBase" id="RU367120"/>
    </source>
</evidence>